<accession>A0ABU8YF63</accession>
<keyword evidence="1" id="KW-0812">Transmembrane</keyword>
<comment type="caution">
    <text evidence="2">The sequence shown here is derived from an EMBL/GenBank/DDBJ whole genome shotgun (WGS) entry which is preliminary data.</text>
</comment>
<dbReference type="Proteomes" id="UP001370299">
    <property type="component" value="Unassembled WGS sequence"/>
</dbReference>
<name>A0ABU8YF63_9MICO</name>
<dbReference type="RefSeq" id="WP_340196226.1">
    <property type="nucleotide sequence ID" value="NZ_JBBKAP010000021.1"/>
</dbReference>
<dbReference type="EMBL" id="JBBLYY010000078">
    <property type="protein sequence ID" value="MEK0173194.1"/>
    <property type="molecule type" value="Genomic_DNA"/>
</dbReference>
<keyword evidence="3" id="KW-1185">Reference proteome</keyword>
<sequence length="175" mass="19102">MSIESFDVEPVDHRRLFRWLLGLVAAVTGVLAIIGWPLPAAPGRYVTSDAWERTTALIEAWWTHDGWRMSGASWFWGGVAMGATTGAIAICAGKQRTWRKAWLLTVLPGGVIAALGPLVQVVLGIPWSNYSQNHDARSTIIVYVVGLALAVGLPFLQGWVMHGRERSDGDGALRR</sequence>
<protein>
    <submittedName>
        <fullName evidence="2">Uncharacterized protein</fullName>
    </submittedName>
</protein>
<feature type="transmembrane region" description="Helical" evidence="1">
    <location>
        <begin position="140"/>
        <end position="160"/>
    </location>
</feature>
<evidence type="ECO:0000313" key="2">
    <source>
        <dbReference type="EMBL" id="MEK0173194.1"/>
    </source>
</evidence>
<proteinExistence type="predicted"/>
<evidence type="ECO:0000256" key="1">
    <source>
        <dbReference type="SAM" id="Phobius"/>
    </source>
</evidence>
<gene>
    <name evidence="2" type="ORF">WMN62_17095</name>
</gene>
<keyword evidence="1" id="KW-0472">Membrane</keyword>
<evidence type="ECO:0000313" key="3">
    <source>
        <dbReference type="Proteomes" id="UP001370299"/>
    </source>
</evidence>
<feature type="transmembrane region" description="Helical" evidence="1">
    <location>
        <begin position="16"/>
        <end position="38"/>
    </location>
</feature>
<keyword evidence="1" id="KW-1133">Transmembrane helix</keyword>
<organism evidence="2 3">
    <name type="scientific">Curtobacterium citreum</name>
    <dbReference type="NCBI Taxonomy" id="2036"/>
    <lineage>
        <taxon>Bacteria</taxon>
        <taxon>Bacillati</taxon>
        <taxon>Actinomycetota</taxon>
        <taxon>Actinomycetes</taxon>
        <taxon>Micrococcales</taxon>
        <taxon>Microbacteriaceae</taxon>
        <taxon>Curtobacterium</taxon>
    </lineage>
</organism>
<feature type="transmembrane region" description="Helical" evidence="1">
    <location>
        <begin position="74"/>
        <end position="92"/>
    </location>
</feature>
<feature type="transmembrane region" description="Helical" evidence="1">
    <location>
        <begin position="104"/>
        <end position="128"/>
    </location>
</feature>
<reference evidence="2 3" key="1">
    <citation type="submission" date="2024-03" db="EMBL/GenBank/DDBJ databases">
        <title>Whole genomes of four grape xylem sap localized bacterial endophytes.</title>
        <authorList>
            <person name="Kumar G."/>
            <person name="Savka M.A."/>
        </authorList>
    </citation>
    <scope>NUCLEOTIDE SEQUENCE [LARGE SCALE GENOMIC DNA]</scope>
    <source>
        <strain evidence="2 3">RIT_GXS8</strain>
    </source>
</reference>